<proteinExistence type="predicted"/>
<name>A0ABQ0E759_9BACT</name>
<organism evidence="1 2">
    <name type="scientific">Desulfovibrio falkowii</name>
    <dbReference type="NCBI Taxonomy" id="3136602"/>
    <lineage>
        <taxon>Bacteria</taxon>
        <taxon>Pseudomonadati</taxon>
        <taxon>Thermodesulfobacteriota</taxon>
        <taxon>Desulfovibrionia</taxon>
        <taxon>Desulfovibrionales</taxon>
        <taxon>Desulfovibrionaceae</taxon>
        <taxon>Desulfovibrio</taxon>
    </lineage>
</organism>
<evidence type="ECO:0000313" key="1">
    <source>
        <dbReference type="EMBL" id="GAB1253498.1"/>
    </source>
</evidence>
<gene>
    <name evidence="1" type="ORF">Defa_09850</name>
</gene>
<keyword evidence="2" id="KW-1185">Reference proteome</keyword>
<dbReference type="Proteomes" id="UP001628192">
    <property type="component" value="Unassembled WGS sequence"/>
</dbReference>
<reference evidence="1 2" key="1">
    <citation type="journal article" date="2025" name="Int. J. Syst. Evol. Microbiol.">
        <title>Desulfovibrio falkowii sp. nov., Porphyromonas miyakawae sp. nov., Mediterraneibacter flintii sp. nov. and Owariibacterium komagatae gen. nov., sp. nov., isolated from human faeces.</title>
        <authorList>
            <person name="Hamaguchi T."/>
            <person name="Ohara M."/>
            <person name="Hisatomi A."/>
            <person name="Sekiguchi K."/>
            <person name="Takeda J.I."/>
            <person name="Ueyama J."/>
            <person name="Ito M."/>
            <person name="Nishiwaki H."/>
            <person name="Ogi T."/>
            <person name="Hirayama M."/>
            <person name="Ohkuma M."/>
            <person name="Sakamoto M."/>
            <person name="Ohno K."/>
        </authorList>
    </citation>
    <scope>NUCLEOTIDE SEQUENCE [LARGE SCALE GENOMIC DNA]</scope>
    <source>
        <strain evidence="1 2">13CB8C</strain>
    </source>
</reference>
<accession>A0ABQ0E759</accession>
<comment type="caution">
    <text evidence="1">The sequence shown here is derived from an EMBL/GenBank/DDBJ whole genome shotgun (WGS) entry which is preliminary data.</text>
</comment>
<sequence>MTVMGRRRIALKAATQAHCAAAALRGEASNLFPAQAPVRFTRLFNQRLHFSKNRQANSLRQ</sequence>
<evidence type="ECO:0000313" key="2">
    <source>
        <dbReference type="Proteomes" id="UP001628192"/>
    </source>
</evidence>
<protein>
    <submittedName>
        <fullName evidence="1">Uncharacterized protein</fullName>
    </submittedName>
</protein>
<dbReference type="EMBL" id="BAAFSG010000001">
    <property type="protein sequence ID" value="GAB1253498.1"/>
    <property type="molecule type" value="Genomic_DNA"/>
</dbReference>